<sequence length="133" mass="15740">MWSDCSILKAILNPSRKGYEVKIKNPEVTFLGVSNQPDYATVFLTFYPAMRVIELRSLKLYFHQFRDMIVSYERLINIIYDDLMKVYEPERLRVVMTFAARGGISSKLTIDSDWKVRGGKERFKDWFGQPEEW</sequence>
<accession>A0A1G2DDF4</accession>
<dbReference type="EMBL" id="MHLP01000037">
    <property type="protein sequence ID" value="OGZ11482.1"/>
    <property type="molecule type" value="Genomic_DNA"/>
</dbReference>
<organism evidence="5 6">
    <name type="scientific">Candidatus Lloydbacteria bacterium RIFCSPLOWO2_01_FULL_50_20</name>
    <dbReference type="NCBI Taxonomy" id="1798665"/>
    <lineage>
        <taxon>Bacteria</taxon>
        <taxon>Candidatus Lloydiibacteriota</taxon>
    </lineage>
</organism>
<dbReference type="Pfam" id="PF14489">
    <property type="entry name" value="QueF"/>
    <property type="match status" value="1"/>
</dbReference>
<evidence type="ECO:0000313" key="5">
    <source>
        <dbReference type="EMBL" id="OGZ11482.1"/>
    </source>
</evidence>
<dbReference type="PANTHER" id="PTHR34354">
    <property type="entry name" value="NADPH-DEPENDENT 7-CYANO-7-DEAZAGUANINE REDUCTASE"/>
    <property type="match status" value="1"/>
</dbReference>
<dbReference type="InterPro" id="IPR043133">
    <property type="entry name" value="GTP-CH-I_C/QueF"/>
</dbReference>
<dbReference type="InterPro" id="IPR050084">
    <property type="entry name" value="NADPH_dep_7-cyano-7-deazaG_red"/>
</dbReference>
<dbReference type="GO" id="GO:0008616">
    <property type="term" value="P:tRNA queuosine(34) biosynthetic process"/>
    <property type="evidence" value="ECO:0007669"/>
    <property type="project" value="UniProtKB-KW"/>
</dbReference>
<evidence type="ECO:0000256" key="3">
    <source>
        <dbReference type="ARBA" id="ARBA00022857"/>
    </source>
</evidence>
<dbReference type="SUPFAM" id="SSF55620">
    <property type="entry name" value="Tetrahydrobiopterin biosynthesis enzymes-like"/>
    <property type="match status" value="1"/>
</dbReference>
<dbReference type="InterPro" id="IPR016856">
    <property type="entry name" value="QueF_type1"/>
</dbReference>
<dbReference type="InterPro" id="IPR029500">
    <property type="entry name" value="QueF"/>
</dbReference>
<proteinExistence type="predicted"/>
<gene>
    <name evidence="5" type="ORF">A2942_04260</name>
</gene>
<dbReference type="STRING" id="1798665.A2942_04260"/>
<keyword evidence="1" id="KW-0963">Cytoplasm</keyword>
<evidence type="ECO:0000313" key="6">
    <source>
        <dbReference type="Proteomes" id="UP000178534"/>
    </source>
</evidence>
<comment type="caution">
    <text evidence="5">The sequence shown here is derived from an EMBL/GenBank/DDBJ whole genome shotgun (WGS) entry which is preliminary data.</text>
</comment>
<dbReference type="GO" id="GO:0005737">
    <property type="term" value="C:cytoplasm"/>
    <property type="evidence" value="ECO:0007669"/>
    <property type="project" value="InterPro"/>
</dbReference>
<keyword evidence="4" id="KW-0560">Oxidoreductase</keyword>
<dbReference type="AlphaFoldDB" id="A0A1G2DDF4"/>
<dbReference type="Proteomes" id="UP000178534">
    <property type="component" value="Unassembled WGS sequence"/>
</dbReference>
<reference evidence="5 6" key="1">
    <citation type="journal article" date="2016" name="Nat. Commun.">
        <title>Thousands of microbial genomes shed light on interconnected biogeochemical processes in an aquifer system.</title>
        <authorList>
            <person name="Anantharaman K."/>
            <person name="Brown C.T."/>
            <person name="Hug L.A."/>
            <person name="Sharon I."/>
            <person name="Castelle C.J."/>
            <person name="Probst A.J."/>
            <person name="Thomas B.C."/>
            <person name="Singh A."/>
            <person name="Wilkins M.J."/>
            <person name="Karaoz U."/>
            <person name="Brodie E.L."/>
            <person name="Williams K.H."/>
            <person name="Hubbard S.S."/>
            <person name="Banfield J.F."/>
        </authorList>
    </citation>
    <scope>NUCLEOTIDE SEQUENCE [LARGE SCALE GENOMIC DNA]</scope>
</reference>
<evidence type="ECO:0000256" key="2">
    <source>
        <dbReference type="ARBA" id="ARBA00022785"/>
    </source>
</evidence>
<evidence type="ECO:0000256" key="1">
    <source>
        <dbReference type="ARBA" id="ARBA00022490"/>
    </source>
</evidence>
<protein>
    <submittedName>
        <fullName evidence="5">7-cyano-7-deazaguanine reductase</fullName>
    </submittedName>
</protein>
<keyword evidence="3" id="KW-0521">NADP</keyword>
<keyword evidence="2" id="KW-0671">Queuosine biosynthesis</keyword>
<name>A0A1G2DDF4_9BACT</name>
<dbReference type="GO" id="GO:0033739">
    <property type="term" value="F:preQ1 synthase activity"/>
    <property type="evidence" value="ECO:0007669"/>
    <property type="project" value="InterPro"/>
</dbReference>
<evidence type="ECO:0000256" key="4">
    <source>
        <dbReference type="ARBA" id="ARBA00023002"/>
    </source>
</evidence>
<dbReference type="NCBIfam" id="TIGR03139">
    <property type="entry name" value="QueF-II"/>
    <property type="match status" value="1"/>
</dbReference>
<dbReference type="Gene3D" id="3.30.1130.10">
    <property type="match status" value="1"/>
</dbReference>
<dbReference type="PANTHER" id="PTHR34354:SF1">
    <property type="entry name" value="NADPH-DEPENDENT 7-CYANO-7-DEAZAGUANINE REDUCTASE"/>
    <property type="match status" value="1"/>
</dbReference>